<organism evidence="2 3">
    <name type="scientific">Kribbella albertanoniae</name>
    <dbReference type="NCBI Taxonomy" id="1266829"/>
    <lineage>
        <taxon>Bacteria</taxon>
        <taxon>Bacillati</taxon>
        <taxon>Actinomycetota</taxon>
        <taxon>Actinomycetes</taxon>
        <taxon>Propionibacteriales</taxon>
        <taxon>Kribbellaceae</taxon>
        <taxon>Kribbella</taxon>
    </lineage>
</organism>
<keyword evidence="3" id="KW-1185">Reference proteome</keyword>
<dbReference type="Proteomes" id="UP000295075">
    <property type="component" value="Unassembled WGS sequence"/>
</dbReference>
<evidence type="ECO:0000313" key="3">
    <source>
        <dbReference type="Proteomes" id="UP000295075"/>
    </source>
</evidence>
<dbReference type="AlphaFoldDB" id="A0A4R4QDP0"/>
<reference evidence="2 3" key="1">
    <citation type="submission" date="2019-03" db="EMBL/GenBank/DDBJ databases">
        <title>Draft genome sequences of novel Actinobacteria.</title>
        <authorList>
            <person name="Sahin N."/>
            <person name="Ay H."/>
            <person name="Saygin H."/>
        </authorList>
    </citation>
    <scope>NUCLEOTIDE SEQUENCE [LARGE SCALE GENOMIC DNA]</scope>
    <source>
        <strain evidence="2 3">JCM 30547</strain>
    </source>
</reference>
<dbReference type="EMBL" id="SMKA01000012">
    <property type="protein sequence ID" value="TDC33681.1"/>
    <property type="molecule type" value="Genomic_DNA"/>
</dbReference>
<evidence type="ECO:0000313" key="2">
    <source>
        <dbReference type="EMBL" id="TDC33681.1"/>
    </source>
</evidence>
<keyword evidence="1" id="KW-1133">Transmembrane helix</keyword>
<protein>
    <submittedName>
        <fullName evidence="2">Uncharacterized protein</fullName>
    </submittedName>
</protein>
<comment type="caution">
    <text evidence="2">The sequence shown here is derived from an EMBL/GenBank/DDBJ whole genome shotgun (WGS) entry which is preliminary data.</text>
</comment>
<gene>
    <name evidence="2" type="ORF">E1261_05635</name>
</gene>
<accession>A0A4R4QDP0</accession>
<feature type="transmembrane region" description="Helical" evidence="1">
    <location>
        <begin position="28"/>
        <end position="49"/>
    </location>
</feature>
<keyword evidence="1" id="KW-0812">Transmembrane</keyword>
<proteinExistence type="predicted"/>
<name>A0A4R4QDP0_9ACTN</name>
<evidence type="ECO:0000256" key="1">
    <source>
        <dbReference type="SAM" id="Phobius"/>
    </source>
</evidence>
<sequence>MIHVAVALVLGTYVYAPAHVTDGMRPALMFVVVPVAVLTGLFMWKQAAFRALLSRSSRRDAAAQR</sequence>
<dbReference type="OrthoDB" id="5197475at2"/>
<keyword evidence="1" id="KW-0472">Membrane</keyword>